<evidence type="ECO:0000256" key="8">
    <source>
        <dbReference type="SAM" id="Phobius"/>
    </source>
</evidence>
<evidence type="ECO:0000256" key="4">
    <source>
        <dbReference type="ARBA" id="ARBA00022989"/>
    </source>
</evidence>
<dbReference type="PANTHER" id="PTHR31759">
    <property type="entry name" value="COILED-COIL DOMAIN-CONTAINING PROTEIN 167"/>
    <property type="match status" value="1"/>
</dbReference>
<feature type="transmembrane region" description="Helical" evidence="8">
    <location>
        <begin position="81"/>
        <end position="99"/>
    </location>
</feature>
<evidence type="ECO:0000256" key="2">
    <source>
        <dbReference type="ARBA" id="ARBA00022350"/>
    </source>
</evidence>
<dbReference type="OrthoDB" id="6435278at2759"/>
<keyword evidence="3 8" id="KW-0812">Transmembrane</keyword>
<keyword evidence="4 8" id="KW-1133">Transmembrane helix</keyword>
<comment type="subcellular location">
    <subcellularLocation>
        <location evidence="1">Membrane</location>
        <topology evidence="1">Single-pass membrane protein</topology>
    </subcellularLocation>
</comment>
<keyword evidence="6 8" id="KW-0472">Membrane</keyword>
<dbReference type="PANTHER" id="PTHR31759:SF1">
    <property type="entry name" value="COILED-COIL DOMAIN-CONTAINING PROTEIN 167"/>
    <property type="match status" value="1"/>
</dbReference>
<evidence type="ECO:0000256" key="5">
    <source>
        <dbReference type="ARBA" id="ARBA00023054"/>
    </source>
</evidence>
<organism evidence="9 10">
    <name type="scientific">Astyanax mexicanus</name>
    <name type="common">Blind cave fish</name>
    <name type="synonym">Astyanax fasciatus mexicanus</name>
    <dbReference type="NCBI Taxonomy" id="7994"/>
    <lineage>
        <taxon>Eukaryota</taxon>
        <taxon>Metazoa</taxon>
        <taxon>Chordata</taxon>
        <taxon>Craniata</taxon>
        <taxon>Vertebrata</taxon>
        <taxon>Euteleostomi</taxon>
        <taxon>Actinopterygii</taxon>
        <taxon>Neopterygii</taxon>
        <taxon>Teleostei</taxon>
        <taxon>Ostariophysi</taxon>
        <taxon>Characiformes</taxon>
        <taxon>Characoidei</taxon>
        <taxon>Acestrorhamphidae</taxon>
        <taxon>Acestrorhamphinae</taxon>
        <taxon>Astyanax</taxon>
    </lineage>
</organism>
<protein>
    <recommendedName>
        <fullName evidence="2">Coiled-coil domain-containing protein 167</fullName>
    </recommendedName>
</protein>
<keyword evidence="5 7" id="KW-0175">Coiled coil</keyword>
<dbReference type="InterPro" id="IPR028194">
    <property type="entry name" value="CC167"/>
</dbReference>
<evidence type="ECO:0000256" key="7">
    <source>
        <dbReference type="SAM" id="Coils"/>
    </source>
</evidence>
<gene>
    <name evidence="9" type="primary">CCDC167</name>
    <name evidence="9" type="ORF">AMEX_G3297</name>
</gene>
<dbReference type="Pfam" id="PF15188">
    <property type="entry name" value="CCDC-167"/>
    <property type="match status" value="1"/>
</dbReference>
<dbReference type="EMBL" id="JAICCE010000002">
    <property type="protein sequence ID" value="KAG9280569.1"/>
    <property type="molecule type" value="Genomic_DNA"/>
</dbReference>
<reference evidence="9 10" key="1">
    <citation type="submission" date="2021-07" db="EMBL/GenBank/DDBJ databases">
        <authorList>
            <person name="Imarazene B."/>
            <person name="Zahm M."/>
            <person name="Klopp C."/>
            <person name="Cabau C."/>
            <person name="Beille S."/>
            <person name="Jouanno E."/>
            <person name="Castinel A."/>
            <person name="Lluch J."/>
            <person name="Gil L."/>
            <person name="Kuchtly C."/>
            <person name="Lopez Roques C."/>
            <person name="Donnadieu C."/>
            <person name="Parrinello H."/>
            <person name="Journot L."/>
            <person name="Du K."/>
            <person name="Schartl M."/>
            <person name="Retaux S."/>
            <person name="Guiguen Y."/>
        </authorList>
    </citation>
    <scope>NUCLEOTIDE SEQUENCE [LARGE SCALE GENOMIC DNA]</scope>
    <source>
        <strain evidence="9">Pach_M1</strain>
        <tissue evidence="9">Testis</tissue>
    </source>
</reference>
<dbReference type="GeneID" id="103031235"/>
<proteinExistence type="predicted"/>
<evidence type="ECO:0000256" key="3">
    <source>
        <dbReference type="ARBA" id="ARBA00022692"/>
    </source>
</evidence>
<dbReference type="GO" id="GO:0016020">
    <property type="term" value="C:membrane"/>
    <property type="evidence" value="ECO:0007669"/>
    <property type="project" value="UniProtKB-SubCell"/>
</dbReference>
<dbReference type="AlphaFoldDB" id="A0A8T2M8Y6"/>
<evidence type="ECO:0000256" key="1">
    <source>
        <dbReference type="ARBA" id="ARBA00004167"/>
    </source>
</evidence>
<evidence type="ECO:0000313" key="10">
    <source>
        <dbReference type="Proteomes" id="UP000752171"/>
    </source>
</evidence>
<feature type="coiled-coil region" evidence="7">
    <location>
        <begin position="49"/>
        <end position="76"/>
    </location>
</feature>
<evidence type="ECO:0000256" key="6">
    <source>
        <dbReference type="ARBA" id="ARBA00023136"/>
    </source>
</evidence>
<name>A0A8T2M8Y6_ASTMX</name>
<dbReference type="RefSeq" id="XP_022527254.2">
    <property type="nucleotide sequence ID" value="XM_022671533.2"/>
</dbReference>
<comment type="caution">
    <text evidence="9">The sequence shown here is derived from an EMBL/GenBank/DDBJ whole genome shotgun (WGS) entry which is preliminary data.</text>
</comment>
<dbReference type="Proteomes" id="UP000752171">
    <property type="component" value="Unassembled WGS sequence"/>
</dbReference>
<accession>A0A8T2M8Y6</accession>
<evidence type="ECO:0000313" key="9">
    <source>
        <dbReference type="EMBL" id="KAG9280569.1"/>
    </source>
</evidence>
<sequence length="100" mass="12056">MTEPRSRDRERRSVAAEIDRVEEKRLRCQGSLERVEFRYRREQLSDEDGKGLEDEMAIMNERIQKYEKELEVLRGENRKNMMLSVALLAISALFYYTFIY</sequence>